<feature type="compositionally biased region" description="Basic and acidic residues" evidence="1">
    <location>
        <begin position="31"/>
        <end position="51"/>
    </location>
</feature>
<evidence type="ECO:0000256" key="1">
    <source>
        <dbReference type="SAM" id="MobiDB-lite"/>
    </source>
</evidence>
<accession>A0A1X0P0H5</accession>
<dbReference type="EMBL" id="NBCO01000009">
    <property type="protein sequence ID" value="ORC90223.1"/>
    <property type="molecule type" value="Genomic_DNA"/>
</dbReference>
<evidence type="ECO:0000313" key="3">
    <source>
        <dbReference type="Proteomes" id="UP000192257"/>
    </source>
</evidence>
<dbReference type="GeneID" id="39984292"/>
<organism evidence="2 3">
    <name type="scientific">Trypanosoma theileri</name>
    <dbReference type="NCBI Taxonomy" id="67003"/>
    <lineage>
        <taxon>Eukaryota</taxon>
        <taxon>Discoba</taxon>
        <taxon>Euglenozoa</taxon>
        <taxon>Kinetoplastea</taxon>
        <taxon>Metakinetoplastina</taxon>
        <taxon>Trypanosomatida</taxon>
        <taxon>Trypanosomatidae</taxon>
        <taxon>Trypanosoma</taxon>
    </lineage>
</organism>
<proteinExistence type="predicted"/>
<name>A0A1X0P0H5_9TRYP</name>
<dbReference type="VEuPathDB" id="TriTrypDB:TM35_000092730"/>
<comment type="caution">
    <text evidence="2">The sequence shown here is derived from an EMBL/GenBank/DDBJ whole genome shotgun (WGS) entry which is preliminary data.</text>
</comment>
<keyword evidence="3" id="KW-1185">Reference proteome</keyword>
<gene>
    <name evidence="2" type="ORF">TM35_000092730</name>
</gene>
<evidence type="ECO:0000313" key="2">
    <source>
        <dbReference type="EMBL" id="ORC90223.1"/>
    </source>
</evidence>
<sequence>MSAMDAPPLRARTALLEELRDMQKQQQQQQRKTEITHTRKSDDSVNDRDNNDNDGELGSSVPMAVRFVRGCPPLGDPSWAMEELLRINQNVAVWTGTKLSSSVWAFPGSGQCPFETTEADFLRHH</sequence>
<reference evidence="2 3" key="1">
    <citation type="submission" date="2017-03" db="EMBL/GenBank/DDBJ databases">
        <title>An alternative strategy for trypanosome survival in the mammalian bloodstream revealed through genome and transcriptome analysis of the ubiquitous bovine parasite Trypanosoma (Megatrypanum) theileri.</title>
        <authorList>
            <person name="Kelly S."/>
            <person name="Ivens A."/>
            <person name="Mott A."/>
            <person name="O'Neill E."/>
            <person name="Emms D."/>
            <person name="Macleod O."/>
            <person name="Voorheis P."/>
            <person name="Matthews J."/>
            <person name="Matthews K."/>
            <person name="Carrington M."/>
        </authorList>
    </citation>
    <scope>NUCLEOTIDE SEQUENCE [LARGE SCALE GENOMIC DNA]</scope>
    <source>
        <strain evidence="2">Edinburgh</strain>
    </source>
</reference>
<dbReference type="Proteomes" id="UP000192257">
    <property type="component" value="Unassembled WGS sequence"/>
</dbReference>
<feature type="region of interest" description="Disordered" evidence="1">
    <location>
        <begin position="18"/>
        <end position="62"/>
    </location>
</feature>
<dbReference type="OrthoDB" id="270836at2759"/>
<dbReference type="RefSeq" id="XP_028884289.1">
    <property type="nucleotide sequence ID" value="XM_029024512.1"/>
</dbReference>
<protein>
    <submittedName>
        <fullName evidence="2">Uncharacterized protein</fullName>
    </submittedName>
</protein>
<dbReference type="AlphaFoldDB" id="A0A1X0P0H5"/>